<comment type="caution">
    <text evidence="2">The sequence shown here is derived from an EMBL/GenBank/DDBJ whole genome shotgun (WGS) entry which is preliminary data.</text>
</comment>
<gene>
    <name evidence="2" type="ORF">D9Q98_002335</name>
</gene>
<keyword evidence="3" id="KW-1185">Reference proteome</keyword>
<dbReference type="EMBL" id="SIDB01000002">
    <property type="protein sequence ID" value="KAI3436282.1"/>
    <property type="molecule type" value="Genomic_DNA"/>
</dbReference>
<protein>
    <recommendedName>
        <fullName evidence="1">CREG-like beta-barrel domain-containing protein</fullName>
    </recommendedName>
</protein>
<reference evidence="2" key="1">
    <citation type="journal article" date="2019" name="Plant J.">
        <title>Chlorella vulgaris genome assembly and annotation reveals the molecular basis for metabolic acclimation to high light conditions.</title>
        <authorList>
            <person name="Cecchin M."/>
            <person name="Marcolungo L."/>
            <person name="Rossato M."/>
            <person name="Girolomoni L."/>
            <person name="Cosentino E."/>
            <person name="Cuine S."/>
            <person name="Li-Beisson Y."/>
            <person name="Delledonne M."/>
            <person name="Ballottari M."/>
        </authorList>
    </citation>
    <scope>NUCLEOTIDE SEQUENCE</scope>
    <source>
        <strain evidence="2">211/11P</strain>
    </source>
</reference>
<dbReference type="Pfam" id="PF13883">
    <property type="entry name" value="CREG_beta-barrel"/>
    <property type="match status" value="1"/>
</dbReference>
<feature type="domain" description="CREG-like beta-barrel" evidence="1">
    <location>
        <begin position="40"/>
        <end position="202"/>
    </location>
</feature>
<dbReference type="AlphaFoldDB" id="A0A9D4TXE1"/>
<evidence type="ECO:0000259" key="1">
    <source>
        <dbReference type="Pfam" id="PF13883"/>
    </source>
</evidence>
<organism evidence="2 3">
    <name type="scientific">Chlorella vulgaris</name>
    <name type="common">Green alga</name>
    <dbReference type="NCBI Taxonomy" id="3077"/>
    <lineage>
        <taxon>Eukaryota</taxon>
        <taxon>Viridiplantae</taxon>
        <taxon>Chlorophyta</taxon>
        <taxon>core chlorophytes</taxon>
        <taxon>Trebouxiophyceae</taxon>
        <taxon>Chlorellales</taxon>
        <taxon>Chlorellaceae</taxon>
        <taxon>Chlorella clade</taxon>
        <taxon>Chlorella</taxon>
    </lineage>
</organism>
<accession>A0A9D4TXE1</accession>
<dbReference type="InterPro" id="IPR012349">
    <property type="entry name" value="Split_barrel_FMN-bd"/>
</dbReference>
<evidence type="ECO:0000313" key="2">
    <source>
        <dbReference type="EMBL" id="KAI3436282.1"/>
    </source>
</evidence>
<sequence length="217" mass="23713">MDLVVIKVLALIFASATLFVVLSARERQSVRLPCPSFPRPPYDEYARMARWLVHQNEWGVVSTTSKHLGGTPFGNAVSYADGPSCESTGRLLFYLTAMDATAQDLALSSNASLTVCEAQLPGACAGIDPEDPTCAKLSISGNLQPLPEEELEEAERLLFTRHPAMRDWPAGHAFQIYELHITTARLLDWYGGPHDITAADYFAAELAGRLGGYRQTA</sequence>
<dbReference type="PANTHER" id="PTHR13343">
    <property type="entry name" value="CREG1 PROTEIN"/>
    <property type="match status" value="1"/>
</dbReference>
<dbReference type="Proteomes" id="UP001055712">
    <property type="component" value="Unassembled WGS sequence"/>
</dbReference>
<proteinExistence type="predicted"/>
<dbReference type="InterPro" id="IPR055343">
    <property type="entry name" value="CREG_beta-barrel"/>
</dbReference>
<evidence type="ECO:0000313" key="3">
    <source>
        <dbReference type="Proteomes" id="UP001055712"/>
    </source>
</evidence>
<dbReference type="PANTHER" id="PTHR13343:SF17">
    <property type="entry name" value="CELLULAR REPRESSOR OF E1A-STIMULATED GENES, ISOFORM A"/>
    <property type="match status" value="1"/>
</dbReference>
<dbReference type="OrthoDB" id="46836at2759"/>
<reference evidence="2" key="2">
    <citation type="submission" date="2020-11" db="EMBL/GenBank/DDBJ databases">
        <authorList>
            <person name="Cecchin M."/>
            <person name="Marcolungo L."/>
            <person name="Rossato M."/>
            <person name="Girolomoni L."/>
            <person name="Cosentino E."/>
            <person name="Cuine S."/>
            <person name="Li-Beisson Y."/>
            <person name="Delledonne M."/>
            <person name="Ballottari M."/>
        </authorList>
    </citation>
    <scope>NUCLEOTIDE SEQUENCE</scope>
    <source>
        <strain evidence="2">211/11P</strain>
        <tissue evidence="2">Whole cell</tissue>
    </source>
</reference>
<dbReference type="Gene3D" id="2.30.110.10">
    <property type="entry name" value="Electron Transport, Fmn-binding Protein, Chain A"/>
    <property type="match status" value="1"/>
</dbReference>
<name>A0A9D4TXE1_CHLVU</name>
<dbReference type="SUPFAM" id="SSF50475">
    <property type="entry name" value="FMN-binding split barrel"/>
    <property type="match status" value="1"/>
</dbReference>
<dbReference type="GO" id="GO:0005737">
    <property type="term" value="C:cytoplasm"/>
    <property type="evidence" value="ECO:0007669"/>
    <property type="project" value="UniProtKB-ARBA"/>
</dbReference>